<dbReference type="EMBL" id="QRDL01000004">
    <property type="protein sequence ID" value="RED03101.1"/>
    <property type="molecule type" value="Genomic_DNA"/>
</dbReference>
<dbReference type="InterPro" id="IPR052894">
    <property type="entry name" value="AsmA-related"/>
</dbReference>
<dbReference type="PROSITE" id="PS50096">
    <property type="entry name" value="IQ"/>
    <property type="match status" value="1"/>
</dbReference>
<evidence type="ECO:0000313" key="4">
    <source>
        <dbReference type="Proteomes" id="UP000256988"/>
    </source>
</evidence>
<feature type="compositionally biased region" description="Low complexity" evidence="1">
    <location>
        <begin position="149"/>
        <end position="161"/>
    </location>
</feature>
<evidence type="ECO:0000256" key="1">
    <source>
        <dbReference type="SAM" id="MobiDB-lite"/>
    </source>
</evidence>
<dbReference type="RefSeq" id="WP_115946373.1">
    <property type="nucleotide sequence ID" value="NZ_QRDL01000004.1"/>
</dbReference>
<reference evidence="3 4" key="1">
    <citation type="submission" date="2018-07" db="EMBL/GenBank/DDBJ databases">
        <title>Genome sequencing of rice bacterial endophytes.</title>
        <authorList>
            <person name="Venturi V."/>
        </authorList>
    </citation>
    <scope>NUCLEOTIDE SEQUENCE [LARGE SCALE GENOMIC DNA]</scope>
    <source>
        <strain evidence="3 4">AG1002</strain>
    </source>
</reference>
<dbReference type="InterPro" id="IPR007844">
    <property type="entry name" value="AsmA"/>
</dbReference>
<evidence type="ECO:0000313" key="3">
    <source>
        <dbReference type="EMBL" id="RED03101.1"/>
    </source>
</evidence>
<dbReference type="Proteomes" id="UP000256988">
    <property type="component" value="Unassembled WGS sequence"/>
</dbReference>
<accession>A0A3D9EJW2</accession>
<dbReference type="AlphaFoldDB" id="A0A3D9EJW2"/>
<name>A0A3D9EJW2_ECTOL</name>
<feature type="domain" description="AsmA" evidence="2">
    <location>
        <begin position="1"/>
        <end position="629"/>
    </location>
</feature>
<dbReference type="PANTHER" id="PTHR30441">
    <property type="entry name" value="DUF748 DOMAIN-CONTAINING PROTEIN"/>
    <property type="match status" value="1"/>
</dbReference>
<dbReference type="GO" id="GO:0005886">
    <property type="term" value="C:plasma membrane"/>
    <property type="evidence" value="ECO:0007669"/>
    <property type="project" value="TreeGrafter"/>
</dbReference>
<dbReference type="GO" id="GO:0090313">
    <property type="term" value="P:regulation of protein targeting to membrane"/>
    <property type="evidence" value="ECO:0007669"/>
    <property type="project" value="TreeGrafter"/>
</dbReference>
<dbReference type="PANTHER" id="PTHR30441:SF4">
    <property type="entry name" value="PROTEIN ASMA"/>
    <property type="match status" value="1"/>
</dbReference>
<dbReference type="Pfam" id="PF05170">
    <property type="entry name" value="AsmA"/>
    <property type="match status" value="1"/>
</dbReference>
<protein>
    <submittedName>
        <fullName evidence="3">AsmA protein</fullName>
    </submittedName>
</protein>
<organism evidence="3 4">
    <name type="scientific">Ectopseudomonas oleovorans</name>
    <name type="common">Pseudomonas oleovorans</name>
    <dbReference type="NCBI Taxonomy" id="301"/>
    <lineage>
        <taxon>Bacteria</taxon>
        <taxon>Pseudomonadati</taxon>
        <taxon>Pseudomonadota</taxon>
        <taxon>Gammaproteobacteria</taxon>
        <taxon>Pseudomonadales</taxon>
        <taxon>Pseudomonadaceae</taxon>
        <taxon>Ectopseudomonas</taxon>
    </lineage>
</organism>
<proteinExistence type="predicted"/>
<sequence>MKAFAKVLGIVLVGLLLLLVAVGFALTHLVDPNDYKDEIRQLARDKANVDLQLKGDIGWSLFPWLGVELHDATLASAATPDRQLAQVQRLILSVRLLPLLLRRDLEMSDIKIDGLDLTASRDEQGRTNWAEIGRPAPKADTGAAPTDTSGGASAPGEPSAGRQPLKLNVESLTVRNSRVEYSDARSGARYAFDGIDLETGAIYAGTSIPIKLAGTASTTQPPVNATVLLNGKFRFDPASQQYALDDLQLTGDASGEPFNGKLVNYSASGQLAVDRRAQTAEWTSLKLTANDLKALGDLKLTGLESDPQLAGRVSIARLDLRAFLDSIGVELPAMADAKTLQRFEMNAQVQASRNALALDDFNFQLDDSTLKGRVAVADIARRALRVQLSGDRLDLDRYLPAKAAAARQANGARQEEVAQVDAIATQGNSPLPEAPTQHAWSQETLLPVERLRSLDAEVDLGLQHLTLNRLPFEGASLKARAADGQLQLSALEGELFGGRFAAEGALDVRGVQPQLTARERIKGVPVERILQAQAQGQQPPVEGLLDLDADLRSSGASQRSLIDNLGGTARFALRNGQLIDANVESQLCQGIALLNRKPLELPHGGQNTPFRQLSGSLSIVNGVARNQDLSVSVPGLAVKGAGDIDLRTLGLDYRLGITVQGDTNAAADPGCQVGERYADIEWPLQCRGPLELGAKACRLDREAMGQIVARAAGNRLNEKIEEKLGDKISPDIQNAIRGLLQRR</sequence>
<comment type="caution">
    <text evidence="3">The sequence shown here is derived from an EMBL/GenBank/DDBJ whole genome shotgun (WGS) entry which is preliminary data.</text>
</comment>
<gene>
    <name evidence="3" type="ORF">DFO60_3143</name>
</gene>
<evidence type="ECO:0000259" key="2">
    <source>
        <dbReference type="Pfam" id="PF05170"/>
    </source>
</evidence>
<feature type="region of interest" description="Disordered" evidence="1">
    <location>
        <begin position="126"/>
        <end position="167"/>
    </location>
</feature>